<dbReference type="Proteomes" id="UP000195570">
    <property type="component" value="Unassembled WGS sequence"/>
</dbReference>
<evidence type="ECO:0000313" key="4">
    <source>
        <dbReference type="Proteomes" id="UP000195570"/>
    </source>
</evidence>
<dbReference type="AlphaFoldDB" id="A0A1G4IAT0"/>
<sequence>MQTPLTDEERKAKEARLRELRSELEGRGHPSTASAGAQQHEQQEDVPGYDEGSECSNDSDEDFFTGAENAAGVCMFAEPMEEPLGHTLETSPCVRRGIVGDFELLRLAKMGDLVSFREFAALTSADPTTFRDNHGRNAMHYAADSGNIALLQHLIDSNVPFTTDEKKMTPVDIATLNQYNDVVKLLAETFPQAADLVKSYEEVLELFAVPPPRFTMTKPAPPIEENSRPRAFWKAERTASATASADITVSQLTDAHHSLILRGLSGLELAQEGHGFHSWLPPAEPAVTAAVLPRAKVVGALRKPNNGDGKEEDISGLVMAVPLGGSVALKSGGARIENPFLITQLALHPALRGANRTPLLLEEMHKLLLSSGATTAVFRSYLQLPIPAVGLVKWSRRSIAPGHVFKRRYATEVFPDFFQYDDVLRADIITKNALTKSFCDNAGRCARWELVDRKNTEQLHHLHSFITSQAETLFDVAYLTQSVDDLLTSIVGEGLSSFVHRPSTGGGITDVVVLRLRPGGAGKGESQELNPLAAVCVYAMFSSLKGPAKAEEVLALAYSLKAETVFIPNMFGFLDSDLSKAMFEELLHLREYLYMPRAVTDAAVRATAMSKVAIPCFFI</sequence>
<dbReference type="Pfam" id="PF12796">
    <property type="entry name" value="Ank_2"/>
    <property type="match status" value="1"/>
</dbReference>
<dbReference type="RefSeq" id="XP_067080204.1">
    <property type="nucleotide sequence ID" value="XM_067224103.1"/>
</dbReference>
<feature type="repeat" description="ANK" evidence="1">
    <location>
        <begin position="134"/>
        <end position="166"/>
    </location>
</feature>
<dbReference type="PROSITE" id="PS50088">
    <property type="entry name" value="ANK_REPEAT"/>
    <property type="match status" value="1"/>
</dbReference>
<protein>
    <submittedName>
        <fullName evidence="3">Ankyrin repeats (3 copies), putative</fullName>
    </submittedName>
</protein>
<dbReference type="EMBL" id="CZPT02001173">
    <property type="protein sequence ID" value="SCU69192.1"/>
    <property type="molecule type" value="Genomic_DNA"/>
</dbReference>
<gene>
    <name evidence="3" type="ORF">TEOVI_000074900</name>
</gene>
<evidence type="ECO:0000313" key="3">
    <source>
        <dbReference type="EMBL" id="SCU69192.1"/>
    </source>
</evidence>
<dbReference type="GeneID" id="92374689"/>
<evidence type="ECO:0000256" key="1">
    <source>
        <dbReference type="PROSITE-ProRule" id="PRU00023"/>
    </source>
</evidence>
<dbReference type="InterPro" id="IPR036770">
    <property type="entry name" value="Ankyrin_rpt-contain_sf"/>
</dbReference>
<feature type="compositionally biased region" description="Basic and acidic residues" evidence="2">
    <location>
        <begin position="7"/>
        <end position="28"/>
    </location>
</feature>
<dbReference type="Gene3D" id="1.25.40.20">
    <property type="entry name" value="Ankyrin repeat-containing domain"/>
    <property type="match status" value="1"/>
</dbReference>
<accession>A0A1G4IAT0</accession>
<feature type="compositionally biased region" description="Polar residues" evidence="2">
    <location>
        <begin position="31"/>
        <end position="40"/>
    </location>
</feature>
<comment type="caution">
    <text evidence="3">The sequence shown here is derived from an EMBL/GenBank/DDBJ whole genome shotgun (WGS) entry which is preliminary data.</text>
</comment>
<dbReference type="SUPFAM" id="SSF48403">
    <property type="entry name" value="Ankyrin repeat"/>
    <property type="match status" value="1"/>
</dbReference>
<dbReference type="SMART" id="SM00248">
    <property type="entry name" value="ANK"/>
    <property type="match status" value="2"/>
</dbReference>
<dbReference type="VEuPathDB" id="TriTrypDB:TEOVI_000074900"/>
<feature type="compositionally biased region" description="Acidic residues" evidence="2">
    <location>
        <begin position="47"/>
        <end position="62"/>
    </location>
</feature>
<proteinExistence type="predicted"/>
<reference evidence="3" key="1">
    <citation type="submission" date="2016-09" db="EMBL/GenBank/DDBJ databases">
        <authorList>
            <person name="Hebert L."/>
            <person name="Moumen B."/>
        </authorList>
    </citation>
    <scope>NUCLEOTIDE SEQUENCE [LARGE SCALE GENOMIC DNA]</scope>
    <source>
        <strain evidence="3">OVI</strain>
    </source>
</reference>
<keyword evidence="4" id="KW-1185">Reference proteome</keyword>
<evidence type="ECO:0000256" key="2">
    <source>
        <dbReference type="SAM" id="MobiDB-lite"/>
    </source>
</evidence>
<keyword evidence="1" id="KW-0040">ANK repeat</keyword>
<name>A0A1G4IAT0_TRYEQ</name>
<feature type="region of interest" description="Disordered" evidence="2">
    <location>
        <begin position="1"/>
        <end position="62"/>
    </location>
</feature>
<organism evidence="3 4">
    <name type="scientific">Trypanosoma equiperdum</name>
    <dbReference type="NCBI Taxonomy" id="5694"/>
    <lineage>
        <taxon>Eukaryota</taxon>
        <taxon>Discoba</taxon>
        <taxon>Euglenozoa</taxon>
        <taxon>Kinetoplastea</taxon>
        <taxon>Metakinetoplastina</taxon>
        <taxon>Trypanosomatida</taxon>
        <taxon>Trypanosomatidae</taxon>
        <taxon>Trypanosoma</taxon>
    </lineage>
</organism>
<dbReference type="InterPro" id="IPR002110">
    <property type="entry name" value="Ankyrin_rpt"/>
</dbReference>